<accession>A0A9Q2FM61</accession>
<dbReference type="SUPFAM" id="SSF51905">
    <property type="entry name" value="FAD/NAD(P)-binding domain"/>
    <property type="match status" value="1"/>
</dbReference>
<sequence>MPSASATFPDVVLIGGGVMSATFAALLKDLSPELSITMFETLEHCGQESSRAWNNAGTGHAGNCELNYTPQRPDGSVDISKALAVNTEFDISRQLWSHWVHNGRLAEAGSFIHACPHVSLVWGKKDVAFLKARYDAMASHHCFYGMEYSEDPAVIADWAPLAMEGRDPSVPVAATRIRSGTDVDFGALTRNLFSSLEKETGFHSFYRHRVTDLVKTTDGRWRVTAVNTQTGARRSVLTRFVFVGAGGAALPLIQKSGIPEARRYAGFPVSGLWLQCTDPAITQRHYAKVYGKAPVGSPPMSVPHLDTRVIDGKSCLLFGPYAGFSTKFLKSGSWMDYFRSLNGGNIIPAVTAAKDNLSLMNYLVREVTQSDHKRFRSLLNFYPLASENQWTKVVAGQRVQIIKPDNGGLQGVLRFGTELVRSSDQSLAAVLGASPGASIAASVALQVVEKCFPQNVTAAGWLPRLREIFPGYGVDLKTNPELCRELRRETARTLQIEN</sequence>
<reference evidence="10" key="1">
    <citation type="submission" date="2020-04" db="EMBL/GenBank/DDBJ databases">
        <authorList>
            <person name="Sombolestani A."/>
        </authorList>
    </citation>
    <scope>NUCLEOTIDE SEQUENCE</scope>
    <source>
        <strain evidence="10">R71697</strain>
    </source>
</reference>
<evidence type="ECO:0000313" key="10">
    <source>
        <dbReference type="EMBL" id="MBF0871467.1"/>
    </source>
</evidence>
<dbReference type="NCBIfam" id="TIGR01320">
    <property type="entry name" value="mal_quin_oxido"/>
    <property type="match status" value="1"/>
</dbReference>
<dbReference type="Pfam" id="PF06039">
    <property type="entry name" value="Mqo"/>
    <property type="match status" value="1"/>
</dbReference>
<dbReference type="GO" id="GO:0047545">
    <property type="term" value="F:(S)-2-hydroxyglutarate dehydrogenase activity"/>
    <property type="evidence" value="ECO:0007669"/>
    <property type="project" value="TreeGrafter"/>
</dbReference>
<keyword evidence="5 9" id="KW-0816">Tricarboxylic acid cycle</keyword>
<evidence type="ECO:0000256" key="7">
    <source>
        <dbReference type="ARBA" id="ARBA00022827"/>
    </source>
</evidence>
<evidence type="ECO:0000313" key="11">
    <source>
        <dbReference type="Proteomes" id="UP000661006"/>
    </source>
</evidence>
<dbReference type="NCBIfam" id="NF003605">
    <property type="entry name" value="PRK05257.1-4"/>
    <property type="match status" value="1"/>
</dbReference>
<proteinExistence type="inferred from homology"/>
<comment type="cofactor">
    <cofactor evidence="2 9">
        <name>FAD</name>
        <dbReference type="ChEBI" id="CHEBI:57692"/>
    </cofactor>
</comment>
<dbReference type="AlphaFoldDB" id="A0A9Q2FM61"/>
<evidence type="ECO:0000256" key="6">
    <source>
        <dbReference type="ARBA" id="ARBA00022630"/>
    </source>
</evidence>
<evidence type="ECO:0000256" key="5">
    <source>
        <dbReference type="ARBA" id="ARBA00022532"/>
    </source>
</evidence>
<dbReference type="InterPro" id="IPR006231">
    <property type="entry name" value="MQO"/>
</dbReference>
<organism evidence="10 11">
    <name type="scientific">Gluconobacter japonicus</name>
    <dbReference type="NCBI Taxonomy" id="376620"/>
    <lineage>
        <taxon>Bacteria</taxon>
        <taxon>Pseudomonadati</taxon>
        <taxon>Pseudomonadota</taxon>
        <taxon>Alphaproteobacteria</taxon>
        <taxon>Acetobacterales</taxon>
        <taxon>Acetobacteraceae</taxon>
        <taxon>Gluconobacter</taxon>
    </lineage>
</organism>
<evidence type="ECO:0000256" key="2">
    <source>
        <dbReference type="ARBA" id="ARBA00001974"/>
    </source>
</evidence>
<dbReference type="GeneID" id="81475322"/>
<dbReference type="GO" id="GO:0006099">
    <property type="term" value="P:tricarboxylic acid cycle"/>
    <property type="evidence" value="ECO:0007669"/>
    <property type="project" value="UniProtKB-UniRule"/>
</dbReference>
<comment type="similarity">
    <text evidence="4 9">Belongs to the MQO family.</text>
</comment>
<dbReference type="Gene3D" id="3.50.50.60">
    <property type="entry name" value="FAD/NAD(P)-binding domain"/>
    <property type="match status" value="1"/>
</dbReference>
<evidence type="ECO:0000256" key="3">
    <source>
        <dbReference type="ARBA" id="ARBA00005012"/>
    </source>
</evidence>
<evidence type="ECO:0000256" key="9">
    <source>
        <dbReference type="HAMAP-Rule" id="MF_00212"/>
    </source>
</evidence>
<evidence type="ECO:0000256" key="1">
    <source>
        <dbReference type="ARBA" id="ARBA00001139"/>
    </source>
</evidence>
<protein>
    <recommendedName>
        <fullName evidence="9">Probable malate:quinone oxidoreductase</fullName>
        <ecNumber evidence="9">1.1.5.4</ecNumber>
    </recommendedName>
    <alternativeName>
        <fullName evidence="9">MQO</fullName>
    </alternativeName>
    <alternativeName>
        <fullName evidence="9">Malate dehydrogenase [quinone]</fullName>
    </alternativeName>
</protein>
<reference evidence="10" key="2">
    <citation type="submission" date="2020-11" db="EMBL/GenBank/DDBJ databases">
        <title>Description of novel Gluconobacter species.</title>
        <authorList>
            <person name="Cleenwerck I."/>
            <person name="Cnockaert M."/>
            <person name="Borremans W."/>
            <person name="Wieme A.D."/>
            <person name="De Vuyst L."/>
            <person name="Vandamme P."/>
        </authorList>
    </citation>
    <scope>NUCLEOTIDE SEQUENCE</scope>
    <source>
        <strain evidence="10">R71697</strain>
    </source>
</reference>
<gene>
    <name evidence="9 10" type="primary">mqo</name>
    <name evidence="10" type="ORF">HKD32_11485</name>
</gene>
<name>A0A9Q2FM61_GLUJA</name>
<dbReference type="EC" id="1.1.5.4" evidence="9"/>
<dbReference type="PANTHER" id="PTHR43104">
    <property type="entry name" value="L-2-HYDROXYGLUTARATE DEHYDROGENASE, MITOCHONDRIAL"/>
    <property type="match status" value="1"/>
</dbReference>
<keyword evidence="6 9" id="KW-0285">Flavoprotein</keyword>
<dbReference type="NCBIfam" id="NF003603">
    <property type="entry name" value="PRK05257.1-1"/>
    <property type="match status" value="1"/>
</dbReference>
<comment type="caution">
    <text evidence="10">The sequence shown here is derived from an EMBL/GenBank/DDBJ whole genome shotgun (WGS) entry which is preliminary data.</text>
</comment>
<keyword evidence="8 9" id="KW-0560">Oxidoreductase</keyword>
<comment type="catalytic activity">
    <reaction evidence="1 9">
        <text>(S)-malate + a quinone = a quinol + oxaloacetate</text>
        <dbReference type="Rhea" id="RHEA:46012"/>
        <dbReference type="ChEBI" id="CHEBI:15589"/>
        <dbReference type="ChEBI" id="CHEBI:16452"/>
        <dbReference type="ChEBI" id="CHEBI:24646"/>
        <dbReference type="ChEBI" id="CHEBI:132124"/>
        <dbReference type="EC" id="1.1.5.4"/>
    </reaction>
</comment>
<dbReference type="HAMAP" id="MF_00212">
    <property type="entry name" value="MQO"/>
    <property type="match status" value="1"/>
</dbReference>
<keyword evidence="7 9" id="KW-0274">FAD</keyword>
<dbReference type="Gene3D" id="3.30.9.10">
    <property type="entry name" value="D-Amino Acid Oxidase, subunit A, domain 2"/>
    <property type="match status" value="1"/>
</dbReference>
<dbReference type="RefSeq" id="WP_061929355.1">
    <property type="nucleotide sequence ID" value="NZ_JABCQN010000005.1"/>
</dbReference>
<dbReference type="EMBL" id="JABCQN010000005">
    <property type="protein sequence ID" value="MBF0871467.1"/>
    <property type="molecule type" value="Genomic_DNA"/>
</dbReference>
<dbReference type="NCBIfam" id="NF003608">
    <property type="entry name" value="PRK05257.2-4"/>
    <property type="match status" value="1"/>
</dbReference>
<evidence type="ECO:0000256" key="8">
    <source>
        <dbReference type="ARBA" id="ARBA00023002"/>
    </source>
</evidence>
<dbReference type="NCBIfam" id="NF003606">
    <property type="entry name" value="PRK05257.2-1"/>
    <property type="match status" value="1"/>
</dbReference>
<dbReference type="PANTHER" id="PTHR43104:SF2">
    <property type="entry name" value="L-2-HYDROXYGLUTARATE DEHYDROGENASE, MITOCHONDRIAL"/>
    <property type="match status" value="1"/>
</dbReference>
<comment type="pathway">
    <text evidence="3 9">Carbohydrate metabolism; tricarboxylic acid cycle; oxaloacetate from (S)-malate (quinone route): step 1/1.</text>
</comment>
<evidence type="ECO:0000256" key="4">
    <source>
        <dbReference type="ARBA" id="ARBA00006389"/>
    </source>
</evidence>
<dbReference type="GO" id="GO:0008924">
    <property type="term" value="F:L-malate dehydrogenase (quinone) activity"/>
    <property type="evidence" value="ECO:0007669"/>
    <property type="project" value="UniProtKB-UniRule"/>
</dbReference>
<dbReference type="InterPro" id="IPR036188">
    <property type="entry name" value="FAD/NAD-bd_sf"/>
</dbReference>
<dbReference type="Proteomes" id="UP000661006">
    <property type="component" value="Unassembled WGS sequence"/>
</dbReference>
<dbReference type="NCBIfam" id="NF009875">
    <property type="entry name" value="PRK13339.1"/>
    <property type="match status" value="1"/>
</dbReference>
<dbReference type="NCBIfam" id="NF003611">
    <property type="entry name" value="PRK05257.3-2"/>
    <property type="match status" value="1"/>
</dbReference>